<dbReference type="InterPro" id="IPR012338">
    <property type="entry name" value="Beta-lactam/transpept-like"/>
</dbReference>
<evidence type="ECO:0000256" key="15">
    <source>
        <dbReference type="ARBA" id="ARBA00023136"/>
    </source>
</evidence>
<keyword evidence="14 23" id="KW-0573">Peptidoglycan synthesis</keyword>
<dbReference type="PIRSF" id="PIRSF002799">
    <property type="entry name" value="PBP_1b"/>
    <property type="match status" value="1"/>
</dbReference>
<comment type="function">
    <text evidence="1 23">Cell wall formation. Synthesis of cross-linked peptidoglycan from the lipid intermediates. The enzyme has a penicillin-insensitive transglycosylase N-terminal domain (formation of linear glycan strands) and a penicillin-sensitive transpeptidase C-terminal domain (cross-linking of the peptide subunits).</text>
</comment>
<evidence type="ECO:0000256" key="11">
    <source>
        <dbReference type="ARBA" id="ARBA00022679"/>
    </source>
</evidence>
<dbReference type="InterPro" id="IPR001460">
    <property type="entry name" value="PCN-bd_Tpept"/>
</dbReference>
<keyword evidence="13 23" id="KW-0133">Cell shape</keyword>
<keyword evidence="28" id="KW-1185">Reference proteome</keyword>
<dbReference type="PANTHER" id="PTHR32282:SF11">
    <property type="entry name" value="PENICILLIN-BINDING PROTEIN 1B"/>
    <property type="match status" value="1"/>
</dbReference>
<dbReference type="Gene3D" id="3.30.2060.10">
    <property type="entry name" value="Penicillin-binding protein 1b domain"/>
    <property type="match status" value="1"/>
</dbReference>
<keyword evidence="8" id="KW-0121">Carboxypeptidase</keyword>
<gene>
    <name evidence="27" type="primary">mrcB</name>
    <name evidence="27" type="ORF">GCM10023116_25450</name>
</gene>
<evidence type="ECO:0000256" key="23">
    <source>
        <dbReference type="PIRNR" id="PIRNR002799"/>
    </source>
</evidence>
<evidence type="ECO:0000256" key="21">
    <source>
        <dbReference type="ARBA" id="ARBA00049902"/>
    </source>
</evidence>
<dbReference type="NCBIfam" id="TIGR02071">
    <property type="entry name" value="PBP_1b"/>
    <property type="match status" value="1"/>
</dbReference>
<feature type="domain" description="Penicillin-binding protein transpeptidase" evidence="24">
    <location>
        <begin position="403"/>
        <end position="644"/>
    </location>
</feature>
<accession>A0ABP8V2Z8</accession>
<comment type="catalytic activity">
    <reaction evidence="21">
        <text>[GlcNAc-(1-&gt;4)-Mur2Ac(oyl-L-Ala-gamma-D-Glu-L-Lys-D-Ala-D-Ala)](n)-di-trans,octa-cis-undecaprenyl diphosphate + beta-D-GlcNAc-(1-&gt;4)-Mur2Ac(oyl-L-Ala-gamma-D-Glu-L-Lys-D-Ala-D-Ala)-di-trans,octa-cis-undecaprenyl diphosphate = [GlcNAc-(1-&gt;4)-Mur2Ac(oyl-L-Ala-gamma-D-Glu-L-Lys-D-Ala-D-Ala)](n+1)-di-trans,octa-cis-undecaprenyl diphosphate + di-trans,octa-cis-undecaprenyl diphosphate + H(+)</text>
        <dbReference type="Rhea" id="RHEA:23708"/>
        <dbReference type="Rhea" id="RHEA-COMP:9602"/>
        <dbReference type="Rhea" id="RHEA-COMP:9603"/>
        <dbReference type="ChEBI" id="CHEBI:15378"/>
        <dbReference type="ChEBI" id="CHEBI:58405"/>
        <dbReference type="ChEBI" id="CHEBI:60033"/>
        <dbReference type="ChEBI" id="CHEBI:78435"/>
        <dbReference type="EC" id="2.4.99.28"/>
    </reaction>
</comment>
<evidence type="ECO:0000256" key="20">
    <source>
        <dbReference type="ARBA" id="ARBA00034000"/>
    </source>
</evidence>
<evidence type="ECO:0000313" key="27">
    <source>
        <dbReference type="EMBL" id="GAA4650262.1"/>
    </source>
</evidence>
<comment type="caution">
    <text evidence="27">The sequence shown here is derived from an EMBL/GenBank/DDBJ whole genome shotgun (WGS) entry which is preliminary data.</text>
</comment>
<keyword evidence="16" id="KW-0046">Antibiotic resistance</keyword>
<evidence type="ECO:0000256" key="6">
    <source>
        <dbReference type="ARBA" id="ARBA00018637"/>
    </source>
</evidence>
<dbReference type="InterPro" id="IPR036950">
    <property type="entry name" value="PBP_transglycosylase"/>
</dbReference>
<keyword evidence="9" id="KW-0645">Protease</keyword>
<evidence type="ECO:0000256" key="10">
    <source>
        <dbReference type="ARBA" id="ARBA00022676"/>
    </source>
</evidence>
<dbReference type="Proteomes" id="UP001500604">
    <property type="component" value="Unassembled WGS sequence"/>
</dbReference>
<dbReference type="EMBL" id="BAABFL010000380">
    <property type="protein sequence ID" value="GAA4650262.1"/>
    <property type="molecule type" value="Genomic_DNA"/>
</dbReference>
<evidence type="ECO:0000256" key="8">
    <source>
        <dbReference type="ARBA" id="ARBA00022645"/>
    </source>
</evidence>
<comment type="similarity">
    <text evidence="4 23">In the C-terminal section; belongs to the transpeptidase family.</text>
</comment>
<evidence type="ECO:0000256" key="5">
    <source>
        <dbReference type="ARBA" id="ARBA00007739"/>
    </source>
</evidence>
<dbReference type="SUPFAM" id="SSF53955">
    <property type="entry name" value="Lysozyme-like"/>
    <property type="match status" value="1"/>
</dbReference>
<dbReference type="Gene3D" id="1.10.3810.10">
    <property type="entry name" value="Biosynthetic peptidoglycan transglycosylase-like"/>
    <property type="match status" value="1"/>
</dbReference>
<evidence type="ECO:0000256" key="4">
    <source>
        <dbReference type="ARBA" id="ARBA00007090"/>
    </source>
</evidence>
<evidence type="ECO:0000256" key="16">
    <source>
        <dbReference type="ARBA" id="ARBA00023251"/>
    </source>
</evidence>
<evidence type="ECO:0000256" key="3">
    <source>
        <dbReference type="ARBA" id="ARBA00004752"/>
    </source>
</evidence>
<keyword evidence="18 23" id="KW-0961">Cell wall biogenesis/degradation</keyword>
<comment type="subcellular location">
    <subcellularLocation>
        <location evidence="2">Cell membrane</location>
    </subcellularLocation>
</comment>
<dbReference type="PANTHER" id="PTHR32282">
    <property type="entry name" value="BINDING PROTEIN TRANSPEPTIDASE, PUTATIVE-RELATED"/>
    <property type="match status" value="1"/>
</dbReference>
<dbReference type="InterPro" id="IPR011813">
    <property type="entry name" value="PBP_1b"/>
</dbReference>
<evidence type="ECO:0000256" key="12">
    <source>
        <dbReference type="ARBA" id="ARBA00022801"/>
    </source>
</evidence>
<evidence type="ECO:0000256" key="19">
    <source>
        <dbReference type="ARBA" id="ARBA00032454"/>
    </source>
</evidence>
<evidence type="ECO:0000256" key="2">
    <source>
        <dbReference type="ARBA" id="ARBA00004236"/>
    </source>
</evidence>
<comment type="catalytic activity">
    <reaction evidence="20">
        <text>Preferential cleavage: (Ac)2-L-Lys-D-Ala-|-D-Ala. Also transpeptidation of peptidyl-alanyl moieties that are N-acyl substituents of D-alanine.</text>
        <dbReference type="EC" id="3.4.16.4"/>
    </reaction>
</comment>
<dbReference type="Gene3D" id="3.40.710.10">
    <property type="entry name" value="DD-peptidase/beta-lactamase superfamily"/>
    <property type="match status" value="1"/>
</dbReference>
<dbReference type="InterPro" id="IPR050396">
    <property type="entry name" value="Glycosyltr_51/Transpeptidase"/>
</dbReference>
<keyword evidence="7" id="KW-1003">Cell membrane</keyword>
<name>A0ABP8V2Z8_9GAMM</name>
<dbReference type="SUPFAM" id="SSF56601">
    <property type="entry name" value="beta-lactamase/transpeptidase-like"/>
    <property type="match status" value="1"/>
</dbReference>
<dbReference type="InterPro" id="IPR028166">
    <property type="entry name" value="UB2H"/>
</dbReference>
<keyword evidence="17" id="KW-0511">Multifunctional enzyme</keyword>
<evidence type="ECO:0000256" key="7">
    <source>
        <dbReference type="ARBA" id="ARBA00022475"/>
    </source>
</evidence>
<keyword evidence="10 23" id="KW-0328">Glycosyltransferase</keyword>
<feature type="domain" description="Glycosyl transferase family 51" evidence="25">
    <location>
        <begin position="140"/>
        <end position="310"/>
    </location>
</feature>
<evidence type="ECO:0000256" key="22">
    <source>
        <dbReference type="NCBIfam" id="TIGR02071"/>
    </source>
</evidence>
<reference evidence="28" key="1">
    <citation type="journal article" date="2019" name="Int. J. Syst. Evol. Microbiol.">
        <title>The Global Catalogue of Microorganisms (GCM) 10K type strain sequencing project: providing services to taxonomists for standard genome sequencing and annotation.</title>
        <authorList>
            <consortium name="The Broad Institute Genomics Platform"/>
            <consortium name="The Broad Institute Genome Sequencing Center for Infectious Disease"/>
            <person name="Wu L."/>
            <person name="Ma J."/>
        </authorList>
    </citation>
    <scope>NUCLEOTIDE SEQUENCE [LARGE SCALE GENOMIC DNA]</scope>
    <source>
        <strain evidence="28">JCM 17805</strain>
    </source>
</reference>
<keyword evidence="12" id="KW-0378">Hydrolase</keyword>
<evidence type="ECO:0000256" key="17">
    <source>
        <dbReference type="ARBA" id="ARBA00023268"/>
    </source>
</evidence>
<dbReference type="Pfam" id="PF00912">
    <property type="entry name" value="Transgly"/>
    <property type="match status" value="1"/>
</dbReference>
<evidence type="ECO:0000259" key="24">
    <source>
        <dbReference type="Pfam" id="PF00905"/>
    </source>
</evidence>
<evidence type="ECO:0000256" key="9">
    <source>
        <dbReference type="ARBA" id="ARBA00022670"/>
    </source>
</evidence>
<sequence length="746" mass="82603">MLKLGIAGLAVLMALMVYLDAVVTRKFEGRKWAIPAKVYAQPLELYAGLRLDPELLQLQLRRQGYQPVKQVGRPGTYSRENNRFHIYIRGFRFPDGRESSRQVIAIFRNGMLAALGDTAGRDVPVTRLDPQLMGSISPATHEDRILVRLDQTPQYLVQTLVTVEDRDFYDHWGLSFKGIARAMFANVKAGGIVQGGSTLTQQLVKNFFLSNERTLARKAEEALMSLLLEMHYSKDEILETYLNEVYLGQQGQRAIHGFALASQFYFARPLQELDLSRVALLVAIVKGPSWYNPRRYPERALERRNLVLDMLVEHGVVTASEANRAKGRPLGVVPVERLQANAFPAYIDLVKRQLRTDYQDKDLASEGLRIFTNMNPVVQHQAQESLARKLKQLDRKGKPPLEGAIVVTDARTGDVQAVVGGRDPGFAGFNRALDARRPIGSLIKPAVYLTALMRPEQYTLATLINDAPVSVKLANGQLWEPGNFDRKTHGQVPLYQALAKSYNLATAQLGMDVGVDQVVKTLRSMGLSGQVNTYPSLLLGSLDLSPLEVAAMYQTLASGGYRVPLRAINAVLDAQGNPLRHYSLAVEQVFPASSMALIRYAMQEAMRNGTGKSAYRTISNSVSLAGKTGTSDEQRDSWFAGFSRDTLAVAWLGYDDNAPTHLTGGTGALRVWTDLMRQRPLKSLPKASGDNIHWITVDEKTGLIGSQSCSQSRVLPFVKGSEPKGRAACAGEEKDSVVDWFRALFE</sequence>
<evidence type="ECO:0000256" key="18">
    <source>
        <dbReference type="ARBA" id="ARBA00023316"/>
    </source>
</evidence>
<organism evidence="27 28">
    <name type="scientific">Kistimonas scapharcae</name>
    <dbReference type="NCBI Taxonomy" id="1036133"/>
    <lineage>
        <taxon>Bacteria</taxon>
        <taxon>Pseudomonadati</taxon>
        <taxon>Pseudomonadota</taxon>
        <taxon>Gammaproteobacteria</taxon>
        <taxon>Oceanospirillales</taxon>
        <taxon>Endozoicomonadaceae</taxon>
        <taxon>Kistimonas</taxon>
    </lineage>
</organism>
<keyword evidence="11 23" id="KW-0808">Transferase</keyword>
<comment type="pathway">
    <text evidence="3 23">Cell wall biogenesis; peptidoglycan biosynthesis.</text>
</comment>
<feature type="domain" description="Bifunctional transglycosylase second" evidence="26">
    <location>
        <begin position="45"/>
        <end position="128"/>
    </location>
</feature>
<comment type="similarity">
    <text evidence="5 23">In the N-terminal section; belongs to the glycosyltransferase 51 family.</text>
</comment>
<evidence type="ECO:0000256" key="13">
    <source>
        <dbReference type="ARBA" id="ARBA00022960"/>
    </source>
</evidence>
<evidence type="ECO:0000259" key="25">
    <source>
        <dbReference type="Pfam" id="PF00912"/>
    </source>
</evidence>
<evidence type="ECO:0000313" key="28">
    <source>
        <dbReference type="Proteomes" id="UP001500604"/>
    </source>
</evidence>
<proteinExistence type="inferred from homology"/>
<dbReference type="NCBIfam" id="TIGR02074">
    <property type="entry name" value="PBP_1a_fam"/>
    <property type="match status" value="1"/>
</dbReference>
<dbReference type="Pfam" id="PF00905">
    <property type="entry name" value="Transpeptidase"/>
    <property type="match status" value="1"/>
</dbReference>
<dbReference type="Pfam" id="PF14814">
    <property type="entry name" value="UB2H"/>
    <property type="match status" value="1"/>
</dbReference>
<keyword evidence="15" id="KW-0472">Membrane</keyword>
<protein>
    <recommendedName>
        <fullName evidence="6 22">Penicillin-binding protein 1B</fullName>
        <shortName evidence="23">PBP-1b</shortName>
        <shortName evidence="23">PBP1b</shortName>
    </recommendedName>
    <alternativeName>
        <fullName evidence="19 23">Murein polymerase</fullName>
    </alternativeName>
</protein>
<evidence type="ECO:0000256" key="1">
    <source>
        <dbReference type="ARBA" id="ARBA00002624"/>
    </source>
</evidence>
<dbReference type="InterPro" id="IPR023346">
    <property type="entry name" value="Lysozyme-like_dom_sf"/>
</dbReference>
<evidence type="ECO:0000256" key="14">
    <source>
        <dbReference type="ARBA" id="ARBA00022984"/>
    </source>
</evidence>
<dbReference type="InterPro" id="IPR001264">
    <property type="entry name" value="Glyco_trans_51"/>
</dbReference>
<evidence type="ECO:0000259" key="26">
    <source>
        <dbReference type="Pfam" id="PF14814"/>
    </source>
</evidence>